<keyword evidence="4" id="KW-1133">Transmembrane helix</keyword>
<dbReference type="Gene3D" id="3.80.10.10">
    <property type="entry name" value="Ribonuclease Inhibitor"/>
    <property type="match status" value="1"/>
</dbReference>
<dbReference type="SUPFAM" id="SSF52058">
    <property type="entry name" value="L domain-like"/>
    <property type="match status" value="1"/>
</dbReference>
<reference evidence="6" key="1">
    <citation type="submission" date="2017-01" db="EMBL/GenBank/DDBJ databases">
        <title>A deep insight into the sialotranscriptome of adult male and female Cluex tarsalis mosquitoes.</title>
        <authorList>
            <person name="Ribeiro J.M."/>
            <person name="Moreira F."/>
            <person name="Bernard K.A."/>
            <person name="Calvo E."/>
        </authorList>
    </citation>
    <scope>NUCLEOTIDE SEQUENCE</scope>
    <source>
        <strain evidence="6">Kern County</strain>
        <tissue evidence="6">Salivary glands</tissue>
    </source>
</reference>
<evidence type="ECO:0000313" key="6">
    <source>
        <dbReference type="EMBL" id="JAV27422.1"/>
    </source>
</evidence>
<keyword evidence="2" id="KW-0677">Repeat</keyword>
<evidence type="ECO:0000256" key="4">
    <source>
        <dbReference type="SAM" id="Phobius"/>
    </source>
</evidence>
<evidence type="ECO:0000256" key="3">
    <source>
        <dbReference type="SAM" id="MobiDB-lite"/>
    </source>
</evidence>
<dbReference type="AlphaFoldDB" id="A0A1Q3FIU8"/>
<dbReference type="InterPro" id="IPR032675">
    <property type="entry name" value="LRR_dom_sf"/>
</dbReference>
<proteinExistence type="predicted"/>
<feature type="signal peptide" evidence="5">
    <location>
        <begin position="1"/>
        <end position="34"/>
    </location>
</feature>
<organism evidence="6">
    <name type="scientific">Culex tarsalis</name>
    <name type="common">Encephalitis mosquito</name>
    <dbReference type="NCBI Taxonomy" id="7177"/>
    <lineage>
        <taxon>Eukaryota</taxon>
        <taxon>Metazoa</taxon>
        <taxon>Ecdysozoa</taxon>
        <taxon>Arthropoda</taxon>
        <taxon>Hexapoda</taxon>
        <taxon>Insecta</taxon>
        <taxon>Pterygota</taxon>
        <taxon>Neoptera</taxon>
        <taxon>Endopterygota</taxon>
        <taxon>Diptera</taxon>
        <taxon>Nematocera</taxon>
        <taxon>Culicoidea</taxon>
        <taxon>Culicidae</taxon>
        <taxon>Culicinae</taxon>
        <taxon>Culicini</taxon>
        <taxon>Culex</taxon>
        <taxon>Culex</taxon>
    </lineage>
</organism>
<feature type="transmembrane region" description="Helical" evidence="4">
    <location>
        <begin position="540"/>
        <end position="560"/>
    </location>
</feature>
<dbReference type="InterPro" id="IPR003591">
    <property type="entry name" value="Leu-rich_rpt_typical-subtyp"/>
</dbReference>
<evidence type="ECO:0000256" key="5">
    <source>
        <dbReference type="SAM" id="SignalP"/>
    </source>
</evidence>
<evidence type="ECO:0000256" key="2">
    <source>
        <dbReference type="ARBA" id="ARBA00022737"/>
    </source>
</evidence>
<dbReference type="Pfam" id="PF13306">
    <property type="entry name" value="LRR_5"/>
    <property type="match status" value="1"/>
</dbReference>
<dbReference type="SMART" id="SM00369">
    <property type="entry name" value="LRR_TYP"/>
    <property type="match status" value="7"/>
</dbReference>
<accession>A0A1Q3FIU8</accession>
<sequence>MTERSASRPAMASFHNIWIIALAAAWLSADSAQAYLCMCSPNSCVLIHPNTDFFENAESFCSTFRTAAHDISIIKLMDTTLSSNAFQKFPNMTALEIFQGQLETISSDTFSGAEKLLKLLIRGNNLSALEDYSFKGADNLRDLMISSNPLSKISENAFANLKNLEILILAHGELTALPKNLFQNNRMLKMISLSSNKIAAIDEEVFKGLDDLAKLELGDNQLTAFDFKFLKAGVVVLNNNSLQHLEINEHCSSMYASNNQIETISVGSGANVNKLVLLHNRIRDIRNITKMGNLTSLTLGSNNLEQNTVFNTLPALEELMLQSTYIDFTADTFANLTNLKILDLSYNNLTEVDFKIFSKPNVIQILSYVGNQIKSFNYLEAREFLPRLRVLEICKNGWNSTYFETNIMRMKRFQISPDIHGFASHFLFRDDYVNMCSERLVDDYAYEDYAEPPPDNYVEDEIKESYPKELTTTRTTTTTTTSTTTTTTTTTQAPTSTERANSVSHHIAEHNTNTTAGLIAAKDDSTVEKAASPFFITFQVLVYILSVVGLVALGAVAYLWKKRQLGVRTLTTDSGSADAVRLI</sequence>
<dbReference type="PANTHER" id="PTHR24366">
    <property type="entry name" value="IG(IMMUNOGLOBULIN) AND LRR(LEUCINE RICH REPEAT) DOMAINS"/>
    <property type="match status" value="1"/>
</dbReference>
<feature type="region of interest" description="Disordered" evidence="3">
    <location>
        <begin position="451"/>
        <end position="497"/>
    </location>
</feature>
<keyword evidence="4" id="KW-0812">Transmembrane</keyword>
<dbReference type="PROSITE" id="PS51450">
    <property type="entry name" value="LRR"/>
    <property type="match status" value="1"/>
</dbReference>
<evidence type="ECO:0000256" key="1">
    <source>
        <dbReference type="ARBA" id="ARBA00022614"/>
    </source>
</evidence>
<feature type="compositionally biased region" description="Low complexity" evidence="3">
    <location>
        <begin position="472"/>
        <end position="491"/>
    </location>
</feature>
<name>A0A1Q3FIU8_CULTA</name>
<dbReference type="EMBL" id="GFDL01007623">
    <property type="protein sequence ID" value="JAV27422.1"/>
    <property type="molecule type" value="Transcribed_RNA"/>
</dbReference>
<keyword evidence="1" id="KW-0433">Leucine-rich repeat</keyword>
<dbReference type="Pfam" id="PF13855">
    <property type="entry name" value="LRR_8"/>
    <property type="match status" value="1"/>
</dbReference>
<protein>
    <submittedName>
        <fullName evidence="6">Putative leucine-rich repeat-containing protein 15</fullName>
    </submittedName>
</protein>
<keyword evidence="5" id="KW-0732">Signal</keyword>
<keyword evidence="4" id="KW-0472">Membrane</keyword>
<feature type="chain" id="PRO_5012162334" evidence="5">
    <location>
        <begin position="35"/>
        <end position="583"/>
    </location>
</feature>
<dbReference type="InterPro" id="IPR001611">
    <property type="entry name" value="Leu-rich_rpt"/>
</dbReference>
<dbReference type="InterPro" id="IPR026906">
    <property type="entry name" value="LRR_5"/>
</dbReference>